<protein>
    <recommendedName>
        <fullName evidence="1">DnaJ homologue subfamily C member 28 conserved domain-containing protein</fullName>
    </recommendedName>
</protein>
<dbReference type="STRING" id="390270.SAMN04488005_2210"/>
<dbReference type="InterPro" id="IPR018961">
    <property type="entry name" value="DnaJ_homolog_subfam-C_membr-28"/>
</dbReference>
<evidence type="ECO:0000313" key="2">
    <source>
        <dbReference type="EMBL" id="SFR46088.1"/>
    </source>
</evidence>
<evidence type="ECO:0000313" key="3">
    <source>
        <dbReference type="Proteomes" id="UP000199478"/>
    </source>
</evidence>
<feature type="domain" description="DnaJ homologue subfamily C member 28 conserved" evidence="1">
    <location>
        <begin position="8"/>
        <end position="70"/>
    </location>
</feature>
<dbReference type="EMBL" id="FOYP01000001">
    <property type="protein sequence ID" value="SFR46088.1"/>
    <property type="molecule type" value="Genomic_DNA"/>
</dbReference>
<dbReference type="Proteomes" id="UP000199478">
    <property type="component" value="Unassembled WGS sequence"/>
</dbReference>
<dbReference type="Pfam" id="PF09350">
    <property type="entry name" value="DJC28_CD"/>
    <property type="match status" value="1"/>
</dbReference>
<reference evidence="3" key="1">
    <citation type="submission" date="2016-10" db="EMBL/GenBank/DDBJ databases">
        <authorList>
            <person name="Varghese N."/>
            <person name="Submissions S."/>
        </authorList>
    </citation>
    <scope>NUCLEOTIDE SEQUENCE [LARGE SCALE GENOMIC DNA]</scope>
    <source>
        <strain evidence="3">DSM 26879</strain>
    </source>
</reference>
<gene>
    <name evidence="2" type="ORF">SAMN04488005_2210</name>
</gene>
<name>A0A1I6GV80_9RHOB</name>
<dbReference type="OrthoDB" id="9798476at2"/>
<dbReference type="RefSeq" id="WP_090199858.1">
    <property type="nucleotide sequence ID" value="NZ_FOYP01000001.1"/>
</dbReference>
<proteinExistence type="predicted"/>
<organism evidence="2 3">
    <name type="scientific">Yoonia tamlensis</name>
    <dbReference type="NCBI Taxonomy" id="390270"/>
    <lineage>
        <taxon>Bacteria</taxon>
        <taxon>Pseudomonadati</taxon>
        <taxon>Pseudomonadota</taxon>
        <taxon>Alphaproteobacteria</taxon>
        <taxon>Rhodobacterales</taxon>
        <taxon>Paracoccaceae</taxon>
        <taxon>Yoonia</taxon>
    </lineage>
</organism>
<evidence type="ECO:0000259" key="1">
    <source>
        <dbReference type="Pfam" id="PF09350"/>
    </source>
</evidence>
<dbReference type="AlphaFoldDB" id="A0A1I6GV80"/>
<keyword evidence="3" id="KW-1185">Reference proteome</keyword>
<accession>A0A1I6GV80</accession>
<sequence>MDHPLSSLIDQIVQNAEKRGDFDDLPGAGKPLPSVENPQDAVLNRIMREADAKSPVVILRQQILASQERLKSLTDAAARKEEMLVLATLHTKLAVEMEAFRKYG</sequence>